<reference evidence="2 3" key="2">
    <citation type="journal article" date="2014" name="J. Gen. Appl. Microbiol.">
        <title>The early diverging ascomycetous budding yeast Saitoella complicata has three histone deacetylases belonging to the Clr6, Hos2, and Rpd3 lineages.</title>
        <authorList>
            <person name="Nishida H."/>
            <person name="Matsumoto T."/>
            <person name="Kondo S."/>
            <person name="Hamamoto M."/>
            <person name="Yoshikawa H."/>
        </authorList>
    </citation>
    <scope>NUCLEOTIDE SEQUENCE [LARGE SCALE GENOMIC DNA]</scope>
    <source>
        <strain evidence="2 3">NRRL Y-17804</strain>
    </source>
</reference>
<dbReference type="Proteomes" id="UP000033140">
    <property type="component" value="Unassembled WGS sequence"/>
</dbReference>
<reference evidence="2 3" key="3">
    <citation type="journal article" date="2015" name="Genome Announc.">
        <title>Draft Genome Sequence of the Archiascomycetous Yeast Saitoella complicata.</title>
        <authorList>
            <person name="Yamauchi K."/>
            <person name="Kondo S."/>
            <person name="Hamamoto M."/>
            <person name="Takahashi Y."/>
            <person name="Ogura Y."/>
            <person name="Hayashi T."/>
            <person name="Nishida H."/>
        </authorList>
    </citation>
    <scope>NUCLEOTIDE SEQUENCE [LARGE SCALE GENOMIC DNA]</scope>
    <source>
        <strain evidence="2 3">NRRL Y-17804</strain>
    </source>
</reference>
<evidence type="ECO:0000313" key="3">
    <source>
        <dbReference type="Proteomes" id="UP000033140"/>
    </source>
</evidence>
<proteinExistence type="predicted"/>
<keyword evidence="3" id="KW-1185">Reference proteome</keyword>
<feature type="region of interest" description="Disordered" evidence="1">
    <location>
        <begin position="155"/>
        <end position="182"/>
    </location>
</feature>
<feature type="compositionally biased region" description="Basic and acidic residues" evidence="1">
    <location>
        <begin position="157"/>
        <end position="182"/>
    </location>
</feature>
<sequence length="206" mass="23684">MPNTSSKLLFLRRKSATASRYSSSDERYEETIRLIPVPRNLPDPDSPEVFTTLLDKNIAGESIFTIFTRKRSSKRQERMTTVITERDITDCVDAGLLEEKSEIMAGNNTPFLNRRKTAKKSKKLKVEDEYFTAEPAPTRCNTFAVTGVRPTMLNAPDLRETKEEQVDHGSKDRPKLPRRDAAMDVKDFEEFSGVAEWYQKELRDLM</sequence>
<dbReference type="AlphaFoldDB" id="A0A0E9NCJ0"/>
<dbReference type="RefSeq" id="XP_019023719.1">
    <property type="nucleotide sequence ID" value="XM_019166605.1"/>
</dbReference>
<evidence type="ECO:0000313" key="2">
    <source>
        <dbReference type="EMBL" id="GAO47554.1"/>
    </source>
</evidence>
<accession>A0A0E9NCJ0</accession>
<reference evidence="2 3" key="1">
    <citation type="journal article" date="2011" name="J. Gen. Appl. Microbiol.">
        <title>Draft genome sequencing of the enigmatic yeast Saitoella complicata.</title>
        <authorList>
            <person name="Nishida H."/>
            <person name="Hamamoto M."/>
            <person name="Sugiyama J."/>
        </authorList>
    </citation>
    <scope>NUCLEOTIDE SEQUENCE [LARGE SCALE GENOMIC DNA]</scope>
    <source>
        <strain evidence="2 3">NRRL Y-17804</strain>
    </source>
</reference>
<organism evidence="2 3">
    <name type="scientific">Saitoella complicata (strain BCRC 22490 / CBS 7301 / JCM 7358 / NBRC 10748 / NRRL Y-17804)</name>
    <dbReference type="NCBI Taxonomy" id="698492"/>
    <lineage>
        <taxon>Eukaryota</taxon>
        <taxon>Fungi</taxon>
        <taxon>Dikarya</taxon>
        <taxon>Ascomycota</taxon>
        <taxon>Taphrinomycotina</taxon>
        <taxon>Taphrinomycotina incertae sedis</taxon>
        <taxon>Saitoella</taxon>
    </lineage>
</organism>
<name>A0A0E9NCJ0_SAICN</name>
<evidence type="ECO:0000256" key="1">
    <source>
        <dbReference type="SAM" id="MobiDB-lite"/>
    </source>
</evidence>
<comment type="caution">
    <text evidence="2">The sequence shown here is derived from an EMBL/GenBank/DDBJ whole genome shotgun (WGS) entry which is preliminary data.</text>
</comment>
<protein>
    <submittedName>
        <fullName evidence="2">Uncharacterized protein</fullName>
    </submittedName>
</protein>
<dbReference type="EMBL" id="BACD03000009">
    <property type="protein sequence ID" value="GAO47554.1"/>
    <property type="molecule type" value="Genomic_DNA"/>
</dbReference>
<gene>
    <name evidence="2" type="ORF">G7K_1759-t1</name>
</gene>